<feature type="compositionally biased region" description="Polar residues" evidence="1">
    <location>
        <begin position="134"/>
        <end position="143"/>
    </location>
</feature>
<accession>A0A7R9ZRA6</accession>
<feature type="region of interest" description="Disordered" evidence="1">
    <location>
        <begin position="125"/>
        <end position="176"/>
    </location>
</feature>
<sequence length="176" mass="20065">MSRAALRCVTNRHGCFRQRSRPISGVVMGRSTAFFTNLDQTPTNTRRTDEDDDRNSHAVHRLTWQRRKQRPSNQVRHYSHTTRKELFPILGAMVVGVVGYVVYRKMNGEAITPDDAHDLQRAYQKMEEERQLKSKQTTASPPKQYSDGDNAVTNTSNVPDDADDSTSNTNNRNGKQ</sequence>
<gene>
    <name evidence="3" type="ORF">CAUS1442_LOCUS13263</name>
</gene>
<keyword evidence="2" id="KW-1133">Transmembrane helix</keyword>
<dbReference type="EMBL" id="HBEF01021434">
    <property type="protein sequence ID" value="CAD8341128.1"/>
    <property type="molecule type" value="Transcribed_RNA"/>
</dbReference>
<keyword evidence="2" id="KW-0812">Transmembrane</keyword>
<evidence type="ECO:0000256" key="1">
    <source>
        <dbReference type="SAM" id="MobiDB-lite"/>
    </source>
</evidence>
<reference evidence="3" key="1">
    <citation type="submission" date="2021-01" db="EMBL/GenBank/DDBJ databases">
        <authorList>
            <person name="Corre E."/>
            <person name="Pelletier E."/>
            <person name="Niang G."/>
            <person name="Scheremetjew M."/>
            <person name="Finn R."/>
            <person name="Kale V."/>
            <person name="Holt S."/>
            <person name="Cochrane G."/>
            <person name="Meng A."/>
            <person name="Brown T."/>
            <person name="Cohen L."/>
        </authorList>
    </citation>
    <scope>NUCLEOTIDE SEQUENCE</scope>
    <source>
        <strain evidence="3">CCMP3328</strain>
    </source>
</reference>
<evidence type="ECO:0000256" key="2">
    <source>
        <dbReference type="SAM" id="Phobius"/>
    </source>
</evidence>
<protein>
    <submittedName>
        <fullName evidence="3">Uncharacterized protein</fullName>
    </submittedName>
</protein>
<evidence type="ECO:0000313" key="3">
    <source>
        <dbReference type="EMBL" id="CAD8341128.1"/>
    </source>
</evidence>
<name>A0A7R9ZRA6_9STRA</name>
<dbReference type="AlphaFoldDB" id="A0A7R9ZRA6"/>
<feature type="compositionally biased region" description="Low complexity" evidence="1">
    <location>
        <begin position="165"/>
        <end position="176"/>
    </location>
</feature>
<keyword evidence="2" id="KW-0472">Membrane</keyword>
<organism evidence="3">
    <name type="scientific">Craspedostauros australis</name>
    <dbReference type="NCBI Taxonomy" id="1486917"/>
    <lineage>
        <taxon>Eukaryota</taxon>
        <taxon>Sar</taxon>
        <taxon>Stramenopiles</taxon>
        <taxon>Ochrophyta</taxon>
        <taxon>Bacillariophyta</taxon>
        <taxon>Bacillariophyceae</taxon>
        <taxon>Bacillariophycidae</taxon>
        <taxon>Naviculales</taxon>
        <taxon>Naviculaceae</taxon>
        <taxon>Craspedostauros</taxon>
    </lineage>
</organism>
<feature type="transmembrane region" description="Helical" evidence="2">
    <location>
        <begin position="86"/>
        <end position="103"/>
    </location>
</feature>
<feature type="region of interest" description="Disordered" evidence="1">
    <location>
        <begin position="39"/>
        <end position="58"/>
    </location>
</feature>
<proteinExistence type="predicted"/>